<proteinExistence type="predicted"/>
<gene>
    <name evidence="1" type="ORF">SVIM_LOCUS165002</name>
</gene>
<dbReference type="EMBL" id="CAADRP010001001">
    <property type="protein sequence ID" value="VFU34463.1"/>
    <property type="molecule type" value="Genomic_DNA"/>
</dbReference>
<protein>
    <submittedName>
        <fullName evidence="1">Uncharacterized protein</fullName>
    </submittedName>
</protein>
<reference evidence="1" key="1">
    <citation type="submission" date="2019-03" db="EMBL/GenBank/DDBJ databases">
        <authorList>
            <person name="Mank J."/>
            <person name="Almeida P."/>
        </authorList>
    </citation>
    <scope>NUCLEOTIDE SEQUENCE</scope>
    <source>
        <strain evidence="1">78183</strain>
    </source>
</reference>
<dbReference type="AlphaFoldDB" id="A0A6N2L4I0"/>
<sequence>MPCSPAFQRRRSDGHFYPTEAVDDMRKASAISKISSSRLKLQTFTVVCNEEGRRSETPTSTMFVDRSSLFIPTQTNKEERLLLDNIIGTSTSQHGAQSCDS</sequence>
<name>A0A6N2L4I0_SALVM</name>
<evidence type="ECO:0000313" key="1">
    <source>
        <dbReference type="EMBL" id="VFU34463.1"/>
    </source>
</evidence>
<organism evidence="1">
    <name type="scientific">Salix viminalis</name>
    <name type="common">Common osier</name>
    <name type="synonym">Basket willow</name>
    <dbReference type="NCBI Taxonomy" id="40686"/>
    <lineage>
        <taxon>Eukaryota</taxon>
        <taxon>Viridiplantae</taxon>
        <taxon>Streptophyta</taxon>
        <taxon>Embryophyta</taxon>
        <taxon>Tracheophyta</taxon>
        <taxon>Spermatophyta</taxon>
        <taxon>Magnoliopsida</taxon>
        <taxon>eudicotyledons</taxon>
        <taxon>Gunneridae</taxon>
        <taxon>Pentapetalae</taxon>
        <taxon>rosids</taxon>
        <taxon>fabids</taxon>
        <taxon>Malpighiales</taxon>
        <taxon>Salicaceae</taxon>
        <taxon>Saliceae</taxon>
        <taxon>Salix</taxon>
    </lineage>
</organism>
<accession>A0A6N2L4I0</accession>